<evidence type="ECO:0000313" key="2">
    <source>
        <dbReference type="EMBL" id="CAK0854781.1"/>
    </source>
</evidence>
<accession>A0ABN9U703</accession>
<feature type="non-terminal residue" evidence="2">
    <location>
        <position position="323"/>
    </location>
</feature>
<reference evidence="2" key="1">
    <citation type="submission" date="2023-10" db="EMBL/GenBank/DDBJ databases">
        <authorList>
            <person name="Chen Y."/>
            <person name="Shah S."/>
            <person name="Dougan E. K."/>
            <person name="Thang M."/>
            <person name="Chan C."/>
        </authorList>
    </citation>
    <scope>NUCLEOTIDE SEQUENCE [LARGE SCALE GENOMIC DNA]</scope>
</reference>
<organism evidence="2 3">
    <name type="scientific">Prorocentrum cordatum</name>
    <dbReference type="NCBI Taxonomy" id="2364126"/>
    <lineage>
        <taxon>Eukaryota</taxon>
        <taxon>Sar</taxon>
        <taxon>Alveolata</taxon>
        <taxon>Dinophyceae</taxon>
        <taxon>Prorocentrales</taxon>
        <taxon>Prorocentraceae</taxon>
        <taxon>Prorocentrum</taxon>
    </lineage>
</organism>
<evidence type="ECO:0000256" key="1">
    <source>
        <dbReference type="SAM" id="MobiDB-lite"/>
    </source>
</evidence>
<feature type="compositionally biased region" description="Basic and acidic residues" evidence="1">
    <location>
        <begin position="1"/>
        <end position="18"/>
    </location>
</feature>
<proteinExistence type="predicted"/>
<dbReference type="EMBL" id="CAUYUJ010015501">
    <property type="protein sequence ID" value="CAK0854781.1"/>
    <property type="molecule type" value="Genomic_DNA"/>
</dbReference>
<feature type="compositionally biased region" description="Polar residues" evidence="1">
    <location>
        <begin position="40"/>
        <end position="52"/>
    </location>
</feature>
<comment type="caution">
    <text evidence="2">The sequence shown here is derived from an EMBL/GenBank/DDBJ whole genome shotgun (WGS) entry which is preliminary data.</text>
</comment>
<keyword evidence="3" id="KW-1185">Reference proteome</keyword>
<dbReference type="Proteomes" id="UP001189429">
    <property type="component" value="Unassembled WGS sequence"/>
</dbReference>
<evidence type="ECO:0000313" key="3">
    <source>
        <dbReference type="Proteomes" id="UP001189429"/>
    </source>
</evidence>
<protein>
    <submittedName>
        <fullName evidence="2">Uncharacterized protein</fullName>
    </submittedName>
</protein>
<feature type="compositionally biased region" description="Low complexity" evidence="1">
    <location>
        <begin position="57"/>
        <end position="73"/>
    </location>
</feature>
<feature type="region of interest" description="Disordered" evidence="1">
    <location>
        <begin position="1"/>
        <end position="81"/>
    </location>
</feature>
<name>A0ABN9U703_9DINO</name>
<sequence>MKGDRMFKVSFDTERAKDQVPTASVVEIQTGGGFADDDMSTNFSAASSSDGNNARKASVQSSAGAASGVDSGQRPLGEPDKELEPAARVKLVREGLHGASAPQDAPVRRLRCAPMVSGMVPEHVASAVQRVSDGNHFPVHVSRAESSDERAFGKAAIEEARQHGSKVVVYVRCSSVFTYDPDGFEQPFLEELSREPNVSACFVLWRPVDGRSDWGSDSTTAKWQRLAGDVVVHLKPMCSSEDIAQFERDLFYEVKESTRVVYERLEEKGRKLREKTSVFSCEVRRFLDARSQDSQNGPGWFQQNLRTKVRQRQRALLEDFQKE</sequence>
<gene>
    <name evidence="2" type="ORF">PCOR1329_LOCUS45741</name>
</gene>